<dbReference type="InterPro" id="IPR050327">
    <property type="entry name" value="Proton-linked_MCT"/>
</dbReference>
<feature type="transmembrane region" description="Helical" evidence="6">
    <location>
        <begin position="163"/>
        <end position="185"/>
    </location>
</feature>
<evidence type="ECO:0000259" key="7">
    <source>
        <dbReference type="PROSITE" id="PS50850"/>
    </source>
</evidence>
<dbReference type="InterPro" id="IPR011701">
    <property type="entry name" value="MFS"/>
</dbReference>
<comment type="caution">
    <text evidence="8">The sequence shown here is derived from an EMBL/GenBank/DDBJ whole genome shotgun (WGS) entry which is preliminary data.</text>
</comment>
<evidence type="ECO:0000313" key="9">
    <source>
        <dbReference type="Proteomes" id="UP000626697"/>
    </source>
</evidence>
<dbReference type="PROSITE" id="PS50850">
    <property type="entry name" value="MFS"/>
    <property type="match status" value="1"/>
</dbReference>
<feature type="transmembrane region" description="Helical" evidence="6">
    <location>
        <begin position="260"/>
        <end position="284"/>
    </location>
</feature>
<organism evidence="8 9">
    <name type="scientific">Peribacillus huizhouensis</name>
    <dbReference type="NCBI Taxonomy" id="1501239"/>
    <lineage>
        <taxon>Bacteria</taxon>
        <taxon>Bacillati</taxon>
        <taxon>Bacillota</taxon>
        <taxon>Bacilli</taxon>
        <taxon>Bacillales</taxon>
        <taxon>Bacillaceae</taxon>
        <taxon>Peribacillus</taxon>
    </lineage>
</organism>
<evidence type="ECO:0000256" key="3">
    <source>
        <dbReference type="ARBA" id="ARBA00022692"/>
    </source>
</evidence>
<dbReference type="PANTHER" id="PTHR11360">
    <property type="entry name" value="MONOCARBOXYLATE TRANSPORTER"/>
    <property type="match status" value="1"/>
</dbReference>
<protein>
    <submittedName>
        <fullName evidence="8">MFS family permease</fullName>
    </submittedName>
</protein>
<dbReference type="PANTHER" id="PTHR11360:SF284">
    <property type="entry name" value="EG:103B4.3 PROTEIN-RELATED"/>
    <property type="match status" value="1"/>
</dbReference>
<feature type="transmembrane region" description="Helical" evidence="6">
    <location>
        <begin position="44"/>
        <end position="70"/>
    </location>
</feature>
<comment type="subcellular location">
    <subcellularLocation>
        <location evidence="1">Cell membrane</location>
        <topology evidence="1">Multi-pass membrane protein</topology>
    </subcellularLocation>
</comment>
<dbReference type="InterPro" id="IPR036259">
    <property type="entry name" value="MFS_trans_sf"/>
</dbReference>
<accession>A0ABR6CQF6</accession>
<keyword evidence="3 6" id="KW-0812">Transmembrane</keyword>
<feature type="transmembrane region" description="Helical" evidence="6">
    <location>
        <begin position="296"/>
        <end position="316"/>
    </location>
</feature>
<dbReference type="Proteomes" id="UP000626697">
    <property type="component" value="Unassembled WGS sequence"/>
</dbReference>
<dbReference type="EMBL" id="JACJHX010000005">
    <property type="protein sequence ID" value="MBA9026805.1"/>
    <property type="molecule type" value="Genomic_DNA"/>
</dbReference>
<dbReference type="InterPro" id="IPR020846">
    <property type="entry name" value="MFS_dom"/>
</dbReference>
<evidence type="ECO:0000313" key="8">
    <source>
        <dbReference type="EMBL" id="MBA9026805.1"/>
    </source>
</evidence>
<sequence length="424" mass="47006">MKRIHYSWFILAITFCSIIVSGIVMSSSGVFINPFENEFGWDRSVIALAFAISMFLYGISGPFMAALLNVIGLKKMMIISMATLLSGITLTFFMNQSWQMIIIWGLIIGLGSSLFLTVLSPYVANHWFEKRRGLAVGILTASTATGQLILLPVLAAIIENYSWRFAIGLIMTLIFFMLIIIFLFMKNTPKDVGILPYGLEEETQESNESQKENPIVAAFNGLFSAVKVKEFWLLAGSFFICGLSTSGLIGTHFVSYCISFGVPLVTAASILSFMGIFNLVGTTLSGWLSDRFDNRWLLFWYYGLRGASLVLLPYALNEGSMTMLVIFTVFYGLDWIATVPPTISISRQIFGTKKSGIIYGWIFASHQAGAAAAAYGGGLIYKFFNTYTWAFFLAGVFCLLASLFVIIIKKQRSSQLTKEGIMNI</sequence>
<feature type="transmembrane region" description="Helical" evidence="6">
    <location>
        <begin position="231"/>
        <end position="254"/>
    </location>
</feature>
<feature type="transmembrane region" description="Helical" evidence="6">
    <location>
        <begin position="387"/>
        <end position="408"/>
    </location>
</feature>
<keyword evidence="9" id="KW-1185">Reference proteome</keyword>
<feature type="transmembrane region" description="Helical" evidence="6">
    <location>
        <begin position="7"/>
        <end position="32"/>
    </location>
</feature>
<keyword evidence="4 6" id="KW-1133">Transmembrane helix</keyword>
<keyword evidence="2" id="KW-0813">Transport</keyword>
<name>A0ABR6CQF6_9BACI</name>
<gene>
    <name evidence="8" type="ORF">HNP81_002090</name>
</gene>
<dbReference type="Pfam" id="PF07690">
    <property type="entry name" value="MFS_1"/>
    <property type="match status" value="1"/>
</dbReference>
<dbReference type="CDD" id="cd17355">
    <property type="entry name" value="MFS_YcxA_like"/>
    <property type="match status" value="1"/>
</dbReference>
<dbReference type="SUPFAM" id="SSF103473">
    <property type="entry name" value="MFS general substrate transporter"/>
    <property type="match status" value="1"/>
</dbReference>
<feature type="transmembrane region" description="Helical" evidence="6">
    <location>
        <begin position="322"/>
        <end position="345"/>
    </location>
</feature>
<evidence type="ECO:0000256" key="2">
    <source>
        <dbReference type="ARBA" id="ARBA00022448"/>
    </source>
</evidence>
<keyword evidence="5 6" id="KW-0472">Membrane</keyword>
<feature type="transmembrane region" description="Helical" evidence="6">
    <location>
        <begin position="101"/>
        <end position="122"/>
    </location>
</feature>
<evidence type="ECO:0000256" key="5">
    <source>
        <dbReference type="ARBA" id="ARBA00023136"/>
    </source>
</evidence>
<feature type="transmembrane region" description="Helical" evidence="6">
    <location>
        <begin position="134"/>
        <end position="157"/>
    </location>
</feature>
<proteinExistence type="predicted"/>
<feature type="transmembrane region" description="Helical" evidence="6">
    <location>
        <begin position="77"/>
        <end position="95"/>
    </location>
</feature>
<dbReference type="Gene3D" id="1.20.1250.20">
    <property type="entry name" value="MFS general substrate transporter like domains"/>
    <property type="match status" value="2"/>
</dbReference>
<feature type="domain" description="Major facilitator superfamily (MFS) profile" evidence="7">
    <location>
        <begin position="10"/>
        <end position="413"/>
    </location>
</feature>
<evidence type="ECO:0000256" key="4">
    <source>
        <dbReference type="ARBA" id="ARBA00022989"/>
    </source>
</evidence>
<evidence type="ECO:0000256" key="6">
    <source>
        <dbReference type="SAM" id="Phobius"/>
    </source>
</evidence>
<evidence type="ECO:0000256" key="1">
    <source>
        <dbReference type="ARBA" id="ARBA00004651"/>
    </source>
</evidence>
<dbReference type="RefSeq" id="WP_028393600.1">
    <property type="nucleotide sequence ID" value="NZ_JACJHX010000005.1"/>
</dbReference>
<reference evidence="8 9" key="1">
    <citation type="submission" date="2020-08" db="EMBL/GenBank/DDBJ databases">
        <title>Genomic Encyclopedia of Type Strains, Phase IV (KMG-IV): sequencing the most valuable type-strain genomes for metagenomic binning, comparative biology and taxonomic classification.</title>
        <authorList>
            <person name="Goeker M."/>
        </authorList>
    </citation>
    <scope>NUCLEOTIDE SEQUENCE [LARGE SCALE GENOMIC DNA]</scope>
    <source>
        <strain evidence="8 9">DSM 105481</strain>
    </source>
</reference>